<dbReference type="RefSeq" id="WP_012784518.1">
    <property type="nucleotide sequence ID" value="NC_013131.1"/>
</dbReference>
<protein>
    <submittedName>
        <fullName evidence="2">Uncharacterized protein</fullName>
    </submittedName>
</protein>
<accession>C7QJ81</accession>
<sequence length="377" mass="38208">MNDAYGGPDTDGEAQDGEGLFADLGHFETGAIPVDATVRQGRAIRTRRRVIGSGMLAIAAALSIGVPVAIAGGGSSAAGAASGPDGVYAAVSSGPRITVNPTPLVHGKGQFSGAVDGKKWSIGFDNKNCYDILWACGSQTLDPSTKYGTLGVNATVGNTDDYTLFTQRDVASVTVVLQDGEVLHLETVPVNGTPVVLFALPPGLGVSKIVLFDGNGAQLGFSAPFTIKGSFSAQGRWYKPGETPPPAAGPVELARGTMGGDQIVMTAYTGPSGPCIVSVLGSTSNADCIHTGTITGSSIDRNGGVGEAASGLVAPNIARLQLDFADGTNVPVPVKSLGGYRFFAYIVPSGKQSTGVTAFDAAGKALPVQTNTQYNAG</sequence>
<feature type="transmembrane region" description="Helical" evidence="1">
    <location>
        <begin position="50"/>
        <end position="70"/>
    </location>
</feature>
<evidence type="ECO:0000313" key="2">
    <source>
        <dbReference type="EMBL" id="ACU69223.1"/>
    </source>
</evidence>
<keyword evidence="1" id="KW-1133">Transmembrane helix</keyword>
<dbReference type="STRING" id="479433.Caci_0270"/>
<dbReference type="AlphaFoldDB" id="C7QJ81"/>
<keyword evidence="3" id="KW-1185">Reference proteome</keyword>
<dbReference type="KEGG" id="cai:Caci_0270"/>
<name>C7QJ81_CATAD</name>
<organism evidence="2 3">
    <name type="scientific">Catenulispora acidiphila (strain DSM 44928 / JCM 14897 / NBRC 102108 / NRRL B-24433 / ID139908)</name>
    <dbReference type="NCBI Taxonomy" id="479433"/>
    <lineage>
        <taxon>Bacteria</taxon>
        <taxon>Bacillati</taxon>
        <taxon>Actinomycetota</taxon>
        <taxon>Actinomycetes</taxon>
        <taxon>Catenulisporales</taxon>
        <taxon>Catenulisporaceae</taxon>
        <taxon>Catenulispora</taxon>
    </lineage>
</organism>
<proteinExistence type="predicted"/>
<keyword evidence="1" id="KW-0812">Transmembrane</keyword>
<dbReference type="EMBL" id="CP001700">
    <property type="protein sequence ID" value="ACU69223.1"/>
    <property type="molecule type" value="Genomic_DNA"/>
</dbReference>
<dbReference type="HOGENOM" id="CLU_732975_0_0_11"/>
<keyword evidence="1" id="KW-0472">Membrane</keyword>
<gene>
    <name evidence="2" type="ordered locus">Caci_0270</name>
</gene>
<dbReference type="InParanoid" id="C7QJ81"/>
<dbReference type="Proteomes" id="UP000000851">
    <property type="component" value="Chromosome"/>
</dbReference>
<reference evidence="2 3" key="1">
    <citation type="journal article" date="2009" name="Stand. Genomic Sci.">
        <title>Complete genome sequence of Catenulispora acidiphila type strain (ID 139908).</title>
        <authorList>
            <person name="Copeland A."/>
            <person name="Lapidus A."/>
            <person name="Glavina Del Rio T."/>
            <person name="Nolan M."/>
            <person name="Lucas S."/>
            <person name="Chen F."/>
            <person name="Tice H."/>
            <person name="Cheng J.F."/>
            <person name="Bruce D."/>
            <person name="Goodwin L."/>
            <person name="Pitluck S."/>
            <person name="Mikhailova N."/>
            <person name="Pati A."/>
            <person name="Ivanova N."/>
            <person name="Mavromatis K."/>
            <person name="Chen A."/>
            <person name="Palaniappan K."/>
            <person name="Chain P."/>
            <person name="Land M."/>
            <person name="Hauser L."/>
            <person name="Chang Y.J."/>
            <person name="Jeffries C.D."/>
            <person name="Chertkov O."/>
            <person name="Brettin T."/>
            <person name="Detter J.C."/>
            <person name="Han C."/>
            <person name="Ali Z."/>
            <person name="Tindall B.J."/>
            <person name="Goker M."/>
            <person name="Bristow J."/>
            <person name="Eisen J.A."/>
            <person name="Markowitz V."/>
            <person name="Hugenholtz P."/>
            <person name="Kyrpides N.C."/>
            <person name="Klenk H.P."/>
        </authorList>
    </citation>
    <scope>NUCLEOTIDE SEQUENCE [LARGE SCALE GENOMIC DNA]</scope>
    <source>
        <strain evidence="3">DSM 44928 / JCM 14897 / NBRC 102108 / NRRL B-24433 / ID139908</strain>
    </source>
</reference>
<evidence type="ECO:0000313" key="3">
    <source>
        <dbReference type="Proteomes" id="UP000000851"/>
    </source>
</evidence>
<evidence type="ECO:0000256" key="1">
    <source>
        <dbReference type="SAM" id="Phobius"/>
    </source>
</evidence>